<dbReference type="InterPro" id="IPR045335">
    <property type="entry name" value="FtsQ_C_sf"/>
</dbReference>
<sequence>MTAMVMTADAYDRDDDVPMSSRLSRFALGTAALFAAIASVWAFFHFTGLEPVARLQIQARFERVDTAELDAALRPLLQTSFVEVDLQAVQRAAGALPWVARARAEREWPATVRVRIWERVPAARWSGDVLLDENAARFDPAGREVGDALPRLAGPEGSERRVLTMYTQLSARLDGTPFALAGLQQDARGDWTATTADGIELRFGRTDPLLGVDVLLGPATRALGPQLADVRHIDLRYTNGFSVGWREPAAATKRN</sequence>
<dbReference type="Gene3D" id="3.10.20.310">
    <property type="entry name" value="membrane protein fhac"/>
    <property type="match status" value="1"/>
</dbReference>
<dbReference type="GO" id="GO:0090529">
    <property type="term" value="P:cell septum assembly"/>
    <property type="evidence" value="ECO:0007669"/>
    <property type="project" value="InterPro"/>
</dbReference>
<keyword evidence="7 9" id="KW-0472">Membrane</keyword>
<comment type="subcellular location">
    <subcellularLocation>
        <location evidence="9">Cell inner membrane</location>
        <topology evidence="9">Single-pass type II membrane protein</topology>
    </subcellularLocation>
    <subcellularLocation>
        <location evidence="1">Membrane</location>
    </subcellularLocation>
    <text evidence="9">Localizes to the division septum.</text>
</comment>
<dbReference type="InterPro" id="IPR013685">
    <property type="entry name" value="POTRA_FtsQ_type"/>
</dbReference>
<evidence type="ECO:0000256" key="1">
    <source>
        <dbReference type="ARBA" id="ARBA00004370"/>
    </source>
</evidence>
<dbReference type="HAMAP" id="MF_00911">
    <property type="entry name" value="FtsQ_subfam"/>
    <property type="match status" value="1"/>
</dbReference>
<evidence type="ECO:0000256" key="4">
    <source>
        <dbReference type="ARBA" id="ARBA00022618"/>
    </source>
</evidence>
<dbReference type="Gene3D" id="3.40.50.11690">
    <property type="entry name" value="Cell division protein FtsQ/DivIB"/>
    <property type="match status" value="1"/>
</dbReference>
<keyword evidence="8 9" id="KW-0131">Cell cycle</keyword>
<evidence type="ECO:0000256" key="9">
    <source>
        <dbReference type="HAMAP-Rule" id="MF_00911"/>
    </source>
</evidence>
<evidence type="ECO:0000256" key="2">
    <source>
        <dbReference type="ARBA" id="ARBA00022475"/>
    </source>
</evidence>
<comment type="function">
    <text evidence="9">Essential cell division protein. May link together the upstream cell division proteins, which are predominantly cytoplasmic, with the downstream cell division proteins, which are predominantly periplasmic. May control correct divisome assembly.</text>
</comment>
<keyword evidence="4 9" id="KW-0132">Cell division</keyword>
<dbReference type="AlphaFoldDB" id="A0A318EBP2"/>
<reference evidence="11 12" key="1">
    <citation type="submission" date="2018-04" db="EMBL/GenBank/DDBJ databases">
        <title>Genomic Encyclopedia of Type Strains, Phase IV (KMG-IV): sequencing the most valuable type-strain genomes for metagenomic binning, comparative biology and taxonomic classification.</title>
        <authorList>
            <person name="Goeker M."/>
        </authorList>
    </citation>
    <scope>NUCLEOTIDE SEQUENCE [LARGE SCALE GENOMIC DNA]</scope>
    <source>
        <strain evidence="11 12">DSM 104150</strain>
    </source>
</reference>
<evidence type="ECO:0000313" key="11">
    <source>
        <dbReference type="EMBL" id="PXV69522.1"/>
    </source>
</evidence>
<accession>A0A318EBP2</accession>
<dbReference type="InterPro" id="IPR005548">
    <property type="entry name" value="Cell_div_FtsQ/DivIB_C"/>
</dbReference>
<dbReference type="Proteomes" id="UP000248330">
    <property type="component" value="Unassembled WGS sequence"/>
</dbReference>
<keyword evidence="3 9" id="KW-0997">Cell inner membrane</keyword>
<organism evidence="11 12">
    <name type="scientific">Sinimarinibacterium flocculans</name>
    <dbReference type="NCBI Taxonomy" id="985250"/>
    <lineage>
        <taxon>Bacteria</taxon>
        <taxon>Pseudomonadati</taxon>
        <taxon>Pseudomonadota</taxon>
        <taxon>Gammaproteobacteria</taxon>
        <taxon>Nevskiales</taxon>
        <taxon>Nevskiaceae</taxon>
        <taxon>Sinimarinibacterium</taxon>
    </lineage>
</organism>
<dbReference type="GO" id="GO:0005886">
    <property type="term" value="C:plasma membrane"/>
    <property type="evidence" value="ECO:0007669"/>
    <property type="project" value="UniProtKB-SubCell"/>
</dbReference>
<evidence type="ECO:0000256" key="7">
    <source>
        <dbReference type="ARBA" id="ARBA00023136"/>
    </source>
</evidence>
<proteinExistence type="inferred from homology"/>
<dbReference type="GO" id="GO:0043093">
    <property type="term" value="P:FtsZ-dependent cytokinesis"/>
    <property type="evidence" value="ECO:0007669"/>
    <property type="project" value="UniProtKB-UniRule"/>
</dbReference>
<dbReference type="PANTHER" id="PTHR35851:SF1">
    <property type="entry name" value="CELL DIVISION PROTEIN FTSQ"/>
    <property type="match status" value="1"/>
</dbReference>
<evidence type="ECO:0000259" key="10">
    <source>
        <dbReference type="PROSITE" id="PS51779"/>
    </source>
</evidence>
<dbReference type="InterPro" id="IPR034746">
    <property type="entry name" value="POTRA"/>
</dbReference>
<evidence type="ECO:0000256" key="5">
    <source>
        <dbReference type="ARBA" id="ARBA00022692"/>
    </source>
</evidence>
<evidence type="ECO:0000256" key="6">
    <source>
        <dbReference type="ARBA" id="ARBA00022989"/>
    </source>
</evidence>
<gene>
    <name evidence="9" type="primary">ftsQ</name>
    <name evidence="11" type="ORF">C8D93_10395</name>
</gene>
<keyword evidence="12" id="KW-1185">Reference proteome</keyword>
<evidence type="ECO:0000256" key="3">
    <source>
        <dbReference type="ARBA" id="ARBA00022519"/>
    </source>
</evidence>
<dbReference type="EMBL" id="QICN01000003">
    <property type="protein sequence ID" value="PXV69522.1"/>
    <property type="molecule type" value="Genomic_DNA"/>
</dbReference>
<dbReference type="InterPro" id="IPR026579">
    <property type="entry name" value="FtsQ"/>
</dbReference>
<comment type="subunit">
    <text evidence="9">Part of a complex composed of FtsB, FtsL and FtsQ.</text>
</comment>
<comment type="caution">
    <text evidence="11">The sequence shown here is derived from an EMBL/GenBank/DDBJ whole genome shotgun (WGS) entry which is preliminary data.</text>
</comment>
<evidence type="ECO:0000256" key="8">
    <source>
        <dbReference type="ARBA" id="ARBA00023306"/>
    </source>
</evidence>
<comment type="similarity">
    <text evidence="9">Belongs to the FtsQ/DivIB family. FtsQ subfamily.</text>
</comment>
<keyword evidence="2 9" id="KW-1003">Cell membrane</keyword>
<keyword evidence="5 9" id="KW-0812">Transmembrane</keyword>
<name>A0A318EBP2_9GAMM</name>
<protein>
    <recommendedName>
        <fullName evidence="9">Cell division protein FtsQ</fullName>
    </recommendedName>
</protein>
<evidence type="ECO:0000313" key="12">
    <source>
        <dbReference type="Proteomes" id="UP000248330"/>
    </source>
</evidence>
<dbReference type="Pfam" id="PF08478">
    <property type="entry name" value="POTRA_1"/>
    <property type="match status" value="1"/>
</dbReference>
<keyword evidence="6 9" id="KW-1133">Transmembrane helix</keyword>
<dbReference type="Pfam" id="PF03799">
    <property type="entry name" value="FtsQ_DivIB_C"/>
    <property type="match status" value="1"/>
</dbReference>
<dbReference type="PROSITE" id="PS51779">
    <property type="entry name" value="POTRA"/>
    <property type="match status" value="1"/>
</dbReference>
<feature type="domain" description="POTRA" evidence="10">
    <location>
        <begin position="39"/>
        <end position="119"/>
    </location>
</feature>
<dbReference type="PANTHER" id="PTHR35851">
    <property type="entry name" value="CELL DIVISION PROTEIN FTSQ"/>
    <property type="match status" value="1"/>
</dbReference>
<dbReference type="GO" id="GO:0032153">
    <property type="term" value="C:cell division site"/>
    <property type="evidence" value="ECO:0007669"/>
    <property type="project" value="UniProtKB-UniRule"/>
</dbReference>